<dbReference type="Pfam" id="PF17390">
    <property type="entry name" value="Bac_rhamnosid_C"/>
    <property type="match status" value="1"/>
</dbReference>
<dbReference type="GO" id="GO:0003824">
    <property type="term" value="F:catalytic activity"/>
    <property type="evidence" value="ECO:0007669"/>
    <property type="project" value="UniProtKB-ARBA"/>
</dbReference>
<reference evidence="3" key="1">
    <citation type="submission" date="2021-05" db="EMBL/GenBank/DDBJ databases">
        <authorList>
            <person name="Stam R."/>
        </authorList>
    </citation>
    <scope>NUCLEOTIDE SEQUENCE</scope>
    <source>
        <strain evidence="3">CS162</strain>
    </source>
</reference>
<keyword evidence="4" id="KW-1185">Reference proteome</keyword>
<keyword evidence="1" id="KW-1133">Transmembrane helix</keyword>
<evidence type="ECO:0000313" key="3">
    <source>
        <dbReference type="EMBL" id="CAG5186611.1"/>
    </source>
</evidence>
<dbReference type="RefSeq" id="XP_043175209.1">
    <property type="nucleotide sequence ID" value="XM_043319274.1"/>
</dbReference>
<dbReference type="PANTHER" id="PTHR34987">
    <property type="entry name" value="C, PUTATIVE (AFU_ORTHOLOGUE AFUA_3G02880)-RELATED"/>
    <property type="match status" value="1"/>
</dbReference>
<gene>
    <name evidence="3" type="ORF">ALTATR162_LOCUS11632</name>
</gene>
<comment type="caution">
    <text evidence="3">The sequence shown here is derived from an EMBL/GenBank/DDBJ whole genome shotgun (WGS) entry which is preliminary data.</text>
</comment>
<evidence type="ECO:0000259" key="2">
    <source>
        <dbReference type="Pfam" id="PF17390"/>
    </source>
</evidence>
<evidence type="ECO:0000256" key="1">
    <source>
        <dbReference type="SAM" id="Phobius"/>
    </source>
</evidence>
<dbReference type="Gene3D" id="2.60.420.10">
    <property type="entry name" value="Maltose phosphorylase, domain 3"/>
    <property type="match status" value="1"/>
</dbReference>
<dbReference type="Gene3D" id="1.50.10.10">
    <property type="match status" value="1"/>
</dbReference>
<protein>
    <recommendedName>
        <fullName evidence="2">Alpha-L-rhamnosidase C-terminal domain-containing protein</fullName>
    </recommendedName>
</protein>
<keyword evidence="1" id="KW-0812">Transmembrane</keyword>
<feature type="domain" description="Alpha-L-rhamnosidase C-terminal" evidence="2">
    <location>
        <begin position="735"/>
        <end position="790"/>
    </location>
</feature>
<accession>A0A8J2N5C5</accession>
<dbReference type="InterPro" id="IPR035398">
    <property type="entry name" value="Bac_rhamnosid_C"/>
</dbReference>
<dbReference type="GeneID" id="67011926"/>
<dbReference type="AlphaFoldDB" id="A0A8J2N5C5"/>
<proteinExistence type="predicted"/>
<organism evidence="3 4">
    <name type="scientific">Alternaria atra</name>
    <dbReference type="NCBI Taxonomy" id="119953"/>
    <lineage>
        <taxon>Eukaryota</taxon>
        <taxon>Fungi</taxon>
        <taxon>Dikarya</taxon>
        <taxon>Ascomycota</taxon>
        <taxon>Pezizomycotina</taxon>
        <taxon>Dothideomycetes</taxon>
        <taxon>Pleosporomycetidae</taxon>
        <taxon>Pleosporales</taxon>
        <taxon>Pleosporineae</taxon>
        <taxon>Pleosporaceae</taxon>
        <taxon>Alternaria</taxon>
        <taxon>Alternaria sect. Ulocladioides</taxon>
    </lineage>
</organism>
<dbReference type="EMBL" id="CAJRGZ010000030">
    <property type="protein sequence ID" value="CAG5186611.1"/>
    <property type="molecule type" value="Genomic_DNA"/>
</dbReference>
<dbReference type="InterPro" id="IPR008928">
    <property type="entry name" value="6-hairpin_glycosidase_sf"/>
</dbReference>
<dbReference type="OrthoDB" id="10036721at2759"/>
<dbReference type="PANTHER" id="PTHR34987:SF4">
    <property type="entry name" value="ALPHA-L-RHAMNOSIDASE C-TERMINAL DOMAIN-CONTAINING PROTEIN"/>
    <property type="match status" value="1"/>
</dbReference>
<evidence type="ECO:0000313" key="4">
    <source>
        <dbReference type="Proteomes" id="UP000676310"/>
    </source>
</evidence>
<dbReference type="SUPFAM" id="SSF48208">
    <property type="entry name" value="Six-hairpin glycosidases"/>
    <property type="match status" value="1"/>
</dbReference>
<name>A0A8J2N5C5_9PLEO</name>
<dbReference type="Proteomes" id="UP000676310">
    <property type="component" value="Unassembled WGS sequence"/>
</dbReference>
<dbReference type="InterPro" id="IPR012341">
    <property type="entry name" value="6hp_glycosidase-like_sf"/>
</dbReference>
<sequence>MNLLQRLAYITILINPLTTAFVNYGSIAPQLFLQQSTPSSSGLRPWANTSLILSPSNPLATLDYGTEVAGFPFFHVSAISGTVQIEVKYSEEYRGVEEPFSDGPWTFSNGLSNTFRVETFNVTNTGYMESFFVQGGQRWQTARLITNGSVTIDHLGFRATSSNLDADKLPGHLKTSDELYNRVLDLGGRVAQVACVDAGNAPSTWEITKDGALIRGQASAQSSLGVDAANYTLDFDLKIARGGAGWRVASAMKPIGPYFVLLSEYPEQNTFANTNRTLLPPNTLAFTTGWGLVNQSSLRGPENQYFTINTTIKENTWYRIAFVPLPPPAPATPASFDSASRYQGTWGFGGVQDHITYYKDVIVTAKNGTIVYSNSLASEGSLAEYQVAPLDHSVCLDGAKRDRLVWTGDFYHTVRLVALSSARFDYLLGTIKYTLSYQLDKGPYAGFTPISANLGSQPQYKEANIKIYNALVDYQDLFLAGIGEYFLYTGDSDGLQPYWGQIKKLATARLAFIDPTSGLIGGSPEVPSPFSFLGPANGSATTGLFVYMLDKIAPVALAAGDQEASTLYSQTATKLREALNRELWNDQLGTYSLSTTNPGNFSLTGIAWAILSGAANDTQAASSIAKLEELRFAVGYKTISSDMETDDYQLAPNPSGFLLEALFKSSRDSRVNSTSAITHLLDNLWGSMVKENEYNSGASWEYVKPDGSPGLGLFTSLAHPWGAAPTYVLPEYLLGVVPTSAGYKTVLITPMIGFLDQFEVSGRVPTPNGPINVAWTLNGTSVAITVVIPTVGDGAAVDEEVEVTGISDDPLEEIEVEDDVEESLDDDSLVEGLVVTESISVEIEVEIDEKALLVLEL</sequence>
<feature type="transmembrane region" description="Helical" evidence="1">
    <location>
        <begin position="7"/>
        <end position="27"/>
    </location>
</feature>
<dbReference type="GO" id="GO:0005975">
    <property type="term" value="P:carbohydrate metabolic process"/>
    <property type="evidence" value="ECO:0007669"/>
    <property type="project" value="InterPro"/>
</dbReference>
<keyword evidence="1" id="KW-0472">Membrane</keyword>